<organism evidence="6 7">
    <name type="scientific">Niallia endozanthoxylica</name>
    <dbReference type="NCBI Taxonomy" id="2036016"/>
    <lineage>
        <taxon>Bacteria</taxon>
        <taxon>Bacillati</taxon>
        <taxon>Bacillota</taxon>
        <taxon>Bacilli</taxon>
        <taxon>Bacillales</taxon>
        <taxon>Bacillaceae</taxon>
        <taxon>Niallia</taxon>
    </lineage>
</organism>
<name>A0A5J5HAS1_9BACI</name>
<dbReference type="GO" id="GO:0030313">
    <property type="term" value="C:cell envelope"/>
    <property type="evidence" value="ECO:0007669"/>
    <property type="project" value="UniProtKB-SubCell"/>
</dbReference>
<dbReference type="PROSITE" id="PS51257">
    <property type="entry name" value="PROKAR_LIPOPROTEIN"/>
    <property type="match status" value="1"/>
</dbReference>
<evidence type="ECO:0000256" key="3">
    <source>
        <dbReference type="ARBA" id="ARBA00022729"/>
    </source>
</evidence>
<feature type="domain" description="Periplasmic binding protein" evidence="5">
    <location>
        <begin position="43"/>
        <end position="296"/>
    </location>
</feature>
<dbReference type="Gene3D" id="3.40.50.2300">
    <property type="match status" value="2"/>
</dbReference>
<keyword evidence="3 4" id="KW-0732">Signal</keyword>
<comment type="subcellular location">
    <subcellularLocation>
        <location evidence="1">Cell envelope</location>
    </subcellularLocation>
</comment>
<evidence type="ECO:0000256" key="1">
    <source>
        <dbReference type="ARBA" id="ARBA00004196"/>
    </source>
</evidence>
<dbReference type="RefSeq" id="WP_150441992.1">
    <property type="nucleotide sequence ID" value="NZ_VYKL01000037.1"/>
</dbReference>
<evidence type="ECO:0000256" key="2">
    <source>
        <dbReference type="ARBA" id="ARBA00007639"/>
    </source>
</evidence>
<dbReference type="GO" id="GO:0030246">
    <property type="term" value="F:carbohydrate binding"/>
    <property type="evidence" value="ECO:0007669"/>
    <property type="project" value="UniProtKB-ARBA"/>
</dbReference>
<comment type="similarity">
    <text evidence="2">Belongs to the bacterial solute-binding protein 2 family.</text>
</comment>
<proteinExistence type="inferred from homology"/>
<feature type="signal peptide" evidence="4">
    <location>
        <begin position="1"/>
        <end position="20"/>
    </location>
</feature>
<gene>
    <name evidence="6" type="ORF">F4V44_21145</name>
</gene>
<dbReference type="InterPro" id="IPR028082">
    <property type="entry name" value="Peripla_BP_I"/>
</dbReference>
<comment type="caution">
    <text evidence="6">The sequence shown here is derived from an EMBL/GenBank/DDBJ whole genome shotgun (WGS) entry which is preliminary data.</text>
</comment>
<dbReference type="PANTHER" id="PTHR46847">
    <property type="entry name" value="D-ALLOSE-BINDING PERIPLASMIC PROTEIN-RELATED"/>
    <property type="match status" value="1"/>
</dbReference>
<evidence type="ECO:0000313" key="6">
    <source>
        <dbReference type="EMBL" id="KAA9016978.1"/>
    </source>
</evidence>
<dbReference type="Pfam" id="PF13407">
    <property type="entry name" value="Peripla_BP_4"/>
    <property type="match status" value="1"/>
</dbReference>
<dbReference type="PANTHER" id="PTHR46847:SF1">
    <property type="entry name" value="D-ALLOSE-BINDING PERIPLASMIC PROTEIN-RELATED"/>
    <property type="match status" value="1"/>
</dbReference>
<dbReference type="SUPFAM" id="SSF53822">
    <property type="entry name" value="Periplasmic binding protein-like I"/>
    <property type="match status" value="1"/>
</dbReference>
<sequence>MNKKVKLFGMAVALSSMVFAAGCGNSSEGASSEASGEKGGESVAVVLKTLSSPYWKYVEAGAKAAGEELGVDVTVVGPSSEAEVIQQVNMLEDQVSQGPGAVVVSPTQPETVVPVLEKAAKDTPVLLIDSDANFEGKTTFIGTENYSAGQEGGKLLASMLKKGDKVVLIAGALGNPATDTRIKGAKEALEAAGMEVVAEQPADSDKAKAMSVMENILQNNKDVKGVFAANDDMAIGALRAIEAKGLKDVKVMGVDGTMEAVESILDGKLAASVAQSPYNMGYQGVENAVKAMNGEKIEERIDSGIDLITKENAKEQLDFLKSISK</sequence>
<accession>A0A5J5HAS1</accession>
<dbReference type="Proteomes" id="UP000326671">
    <property type="component" value="Unassembled WGS sequence"/>
</dbReference>
<dbReference type="AlphaFoldDB" id="A0A5J5HAS1"/>
<dbReference type="CDD" id="cd01536">
    <property type="entry name" value="PBP1_ABC_sugar_binding-like"/>
    <property type="match status" value="1"/>
</dbReference>
<protein>
    <submittedName>
        <fullName evidence="6">Substrate-binding domain-containing protein</fullName>
    </submittedName>
</protein>
<evidence type="ECO:0000259" key="5">
    <source>
        <dbReference type="Pfam" id="PF13407"/>
    </source>
</evidence>
<evidence type="ECO:0000313" key="7">
    <source>
        <dbReference type="Proteomes" id="UP000326671"/>
    </source>
</evidence>
<keyword evidence="7" id="KW-1185">Reference proteome</keyword>
<dbReference type="InterPro" id="IPR025997">
    <property type="entry name" value="SBP_2_dom"/>
</dbReference>
<evidence type="ECO:0000256" key="4">
    <source>
        <dbReference type="SAM" id="SignalP"/>
    </source>
</evidence>
<dbReference type="EMBL" id="VYKL01000037">
    <property type="protein sequence ID" value="KAA9016978.1"/>
    <property type="molecule type" value="Genomic_DNA"/>
</dbReference>
<reference evidence="6 7" key="1">
    <citation type="submission" date="2019-09" db="EMBL/GenBank/DDBJ databases">
        <title>Whole genome sequences of isolates from the Mars Exploration Rovers.</title>
        <authorList>
            <person name="Seuylemezian A."/>
            <person name="Vaishampayan P."/>
        </authorList>
    </citation>
    <scope>NUCLEOTIDE SEQUENCE [LARGE SCALE GENOMIC DNA]</scope>
    <source>
        <strain evidence="6 7">MER_TA_151</strain>
    </source>
</reference>
<feature type="chain" id="PRO_5023898583" evidence="4">
    <location>
        <begin position="21"/>
        <end position="325"/>
    </location>
</feature>
<dbReference type="OrthoDB" id="6196975at2"/>